<dbReference type="PANTHER" id="PTHR44899">
    <property type="entry name" value="CAMK FAMILY PROTEIN KINASE"/>
    <property type="match status" value="1"/>
</dbReference>
<dbReference type="Gene3D" id="3.30.200.20">
    <property type="entry name" value="Phosphorylase Kinase, domain 1"/>
    <property type="match status" value="2"/>
</dbReference>
<keyword evidence="10" id="KW-0175">Coiled coil</keyword>
<feature type="region of interest" description="Disordered" evidence="11">
    <location>
        <begin position="1"/>
        <end position="27"/>
    </location>
</feature>
<dbReference type="AlphaFoldDB" id="A0A0C3NFT3"/>
<dbReference type="EMBL" id="KN832001">
    <property type="protein sequence ID" value="KIN99869.1"/>
    <property type="molecule type" value="Genomic_DNA"/>
</dbReference>
<dbReference type="InterPro" id="IPR011009">
    <property type="entry name" value="Kinase-like_dom_sf"/>
</dbReference>
<dbReference type="SUPFAM" id="SSF56112">
    <property type="entry name" value="Protein kinase-like (PK-like)"/>
    <property type="match status" value="1"/>
</dbReference>
<gene>
    <name evidence="13" type="ORF">M404DRAFT_30127</name>
</gene>
<organism evidence="13 14">
    <name type="scientific">Pisolithus tinctorius Marx 270</name>
    <dbReference type="NCBI Taxonomy" id="870435"/>
    <lineage>
        <taxon>Eukaryota</taxon>
        <taxon>Fungi</taxon>
        <taxon>Dikarya</taxon>
        <taxon>Basidiomycota</taxon>
        <taxon>Agaricomycotina</taxon>
        <taxon>Agaricomycetes</taxon>
        <taxon>Agaricomycetidae</taxon>
        <taxon>Boletales</taxon>
        <taxon>Sclerodermatineae</taxon>
        <taxon>Pisolithaceae</taxon>
        <taxon>Pisolithus</taxon>
    </lineage>
</organism>
<dbReference type="OrthoDB" id="10250725at2759"/>
<dbReference type="EC" id="2.7.11.1" evidence="1"/>
<accession>A0A0C3NFT3</accession>
<evidence type="ECO:0000256" key="4">
    <source>
        <dbReference type="ARBA" id="ARBA00022741"/>
    </source>
</evidence>
<feature type="binding site" evidence="9">
    <location>
        <position position="208"/>
    </location>
    <ligand>
        <name>ATP</name>
        <dbReference type="ChEBI" id="CHEBI:30616"/>
    </ligand>
</feature>
<evidence type="ECO:0000256" key="7">
    <source>
        <dbReference type="ARBA" id="ARBA00047899"/>
    </source>
</evidence>
<evidence type="ECO:0000313" key="13">
    <source>
        <dbReference type="EMBL" id="KIN99869.1"/>
    </source>
</evidence>
<dbReference type="HOGENOM" id="CLU_012940_0_0_1"/>
<evidence type="ECO:0000256" key="1">
    <source>
        <dbReference type="ARBA" id="ARBA00012513"/>
    </source>
</evidence>
<keyword evidence="4 9" id="KW-0547">Nucleotide-binding</keyword>
<feature type="domain" description="Protein kinase" evidence="12">
    <location>
        <begin position="179"/>
        <end position="447"/>
    </location>
</feature>
<keyword evidence="6 9" id="KW-0067">ATP-binding</keyword>
<dbReference type="STRING" id="870435.A0A0C3NFT3"/>
<keyword evidence="14" id="KW-1185">Reference proteome</keyword>
<dbReference type="GO" id="GO:0005524">
    <property type="term" value="F:ATP binding"/>
    <property type="evidence" value="ECO:0007669"/>
    <property type="project" value="UniProtKB-UniRule"/>
</dbReference>
<evidence type="ECO:0000256" key="5">
    <source>
        <dbReference type="ARBA" id="ARBA00022777"/>
    </source>
</evidence>
<dbReference type="InterPro" id="IPR000719">
    <property type="entry name" value="Prot_kinase_dom"/>
</dbReference>
<dbReference type="InterPro" id="IPR017441">
    <property type="entry name" value="Protein_kinase_ATP_BS"/>
</dbReference>
<evidence type="ECO:0000313" key="14">
    <source>
        <dbReference type="Proteomes" id="UP000054217"/>
    </source>
</evidence>
<reference evidence="14" key="2">
    <citation type="submission" date="2015-01" db="EMBL/GenBank/DDBJ databases">
        <title>Evolutionary Origins and Diversification of the Mycorrhizal Mutualists.</title>
        <authorList>
            <consortium name="DOE Joint Genome Institute"/>
            <consortium name="Mycorrhizal Genomics Consortium"/>
            <person name="Kohler A."/>
            <person name="Kuo A."/>
            <person name="Nagy L.G."/>
            <person name="Floudas D."/>
            <person name="Copeland A."/>
            <person name="Barry K.W."/>
            <person name="Cichocki N."/>
            <person name="Veneault-Fourrey C."/>
            <person name="LaButti K."/>
            <person name="Lindquist E.A."/>
            <person name="Lipzen A."/>
            <person name="Lundell T."/>
            <person name="Morin E."/>
            <person name="Murat C."/>
            <person name="Riley R."/>
            <person name="Ohm R."/>
            <person name="Sun H."/>
            <person name="Tunlid A."/>
            <person name="Henrissat B."/>
            <person name="Grigoriev I.V."/>
            <person name="Hibbett D.S."/>
            <person name="Martin F."/>
        </authorList>
    </citation>
    <scope>NUCLEOTIDE SEQUENCE [LARGE SCALE GENOMIC DNA]</scope>
    <source>
        <strain evidence="14">Marx 270</strain>
    </source>
</reference>
<dbReference type="PROSITE" id="PS00108">
    <property type="entry name" value="PROTEIN_KINASE_ST"/>
    <property type="match status" value="1"/>
</dbReference>
<reference evidence="13 14" key="1">
    <citation type="submission" date="2014-04" db="EMBL/GenBank/DDBJ databases">
        <authorList>
            <consortium name="DOE Joint Genome Institute"/>
            <person name="Kuo A."/>
            <person name="Kohler A."/>
            <person name="Costa M.D."/>
            <person name="Nagy L.G."/>
            <person name="Floudas D."/>
            <person name="Copeland A."/>
            <person name="Barry K.W."/>
            <person name="Cichocki N."/>
            <person name="Veneault-Fourrey C."/>
            <person name="LaButti K."/>
            <person name="Lindquist E.A."/>
            <person name="Lipzen A."/>
            <person name="Lundell T."/>
            <person name="Morin E."/>
            <person name="Murat C."/>
            <person name="Sun H."/>
            <person name="Tunlid A."/>
            <person name="Henrissat B."/>
            <person name="Grigoriev I.V."/>
            <person name="Hibbett D.S."/>
            <person name="Martin F."/>
            <person name="Nordberg H.P."/>
            <person name="Cantor M.N."/>
            <person name="Hua S.X."/>
        </authorList>
    </citation>
    <scope>NUCLEOTIDE SEQUENCE [LARGE SCALE GENOMIC DNA]</scope>
    <source>
        <strain evidence="13 14">Marx 270</strain>
    </source>
</reference>
<evidence type="ECO:0000256" key="8">
    <source>
        <dbReference type="ARBA" id="ARBA00048679"/>
    </source>
</evidence>
<name>A0A0C3NFT3_PISTI</name>
<feature type="compositionally biased region" description="Polar residues" evidence="11">
    <location>
        <begin position="660"/>
        <end position="674"/>
    </location>
</feature>
<keyword evidence="2" id="KW-0723">Serine/threonine-protein kinase</keyword>
<feature type="compositionally biased region" description="Low complexity" evidence="11">
    <location>
        <begin position="752"/>
        <end position="764"/>
    </location>
</feature>
<dbReference type="PROSITE" id="PS00107">
    <property type="entry name" value="PROTEIN_KINASE_ATP"/>
    <property type="match status" value="1"/>
</dbReference>
<evidence type="ECO:0000256" key="2">
    <source>
        <dbReference type="ARBA" id="ARBA00022527"/>
    </source>
</evidence>
<keyword evidence="3" id="KW-0808">Transferase</keyword>
<dbReference type="SMART" id="SM00220">
    <property type="entry name" value="S_TKc"/>
    <property type="match status" value="1"/>
</dbReference>
<feature type="compositionally biased region" description="Low complexity" evidence="11">
    <location>
        <begin position="893"/>
        <end position="902"/>
    </location>
</feature>
<proteinExistence type="predicted"/>
<feature type="region of interest" description="Disordered" evidence="11">
    <location>
        <begin position="726"/>
        <end position="796"/>
    </location>
</feature>
<dbReference type="InParanoid" id="A0A0C3NFT3"/>
<dbReference type="PANTHER" id="PTHR44899:SF10">
    <property type="entry name" value="NIMA-RELATED KINASE 2"/>
    <property type="match status" value="1"/>
</dbReference>
<feature type="compositionally biased region" description="Acidic residues" evidence="11">
    <location>
        <begin position="726"/>
        <end position="737"/>
    </location>
</feature>
<dbReference type="InterPro" id="IPR051131">
    <property type="entry name" value="NEK_Ser/Thr_kinase_NIMA"/>
</dbReference>
<protein>
    <recommendedName>
        <fullName evidence="1">non-specific serine/threonine protein kinase</fullName>
        <ecNumber evidence="1">2.7.11.1</ecNumber>
    </recommendedName>
</protein>
<feature type="coiled-coil region" evidence="10">
    <location>
        <begin position="580"/>
        <end position="610"/>
    </location>
</feature>
<dbReference type="CDD" id="cd08217">
    <property type="entry name" value="STKc_Nek2"/>
    <property type="match status" value="1"/>
</dbReference>
<dbReference type="PROSITE" id="PS50011">
    <property type="entry name" value="PROTEIN_KINASE_DOM"/>
    <property type="match status" value="1"/>
</dbReference>
<dbReference type="InterPro" id="IPR008271">
    <property type="entry name" value="Ser/Thr_kinase_AS"/>
</dbReference>
<evidence type="ECO:0000256" key="3">
    <source>
        <dbReference type="ARBA" id="ARBA00022679"/>
    </source>
</evidence>
<dbReference type="GO" id="GO:0004674">
    <property type="term" value="F:protein serine/threonine kinase activity"/>
    <property type="evidence" value="ECO:0007669"/>
    <property type="project" value="UniProtKB-KW"/>
</dbReference>
<keyword evidence="5" id="KW-0418">Kinase</keyword>
<evidence type="ECO:0000256" key="10">
    <source>
        <dbReference type="SAM" id="Coils"/>
    </source>
</evidence>
<feature type="region of interest" description="Disordered" evidence="11">
    <location>
        <begin position="651"/>
        <end position="678"/>
    </location>
</feature>
<feature type="region of interest" description="Disordered" evidence="11">
    <location>
        <begin position="893"/>
        <end position="935"/>
    </location>
</feature>
<evidence type="ECO:0000256" key="11">
    <source>
        <dbReference type="SAM" id="MobiDB-lite"/>
    </source>
</evidence>
<sequence length="935" mass="103979">MLHERSSCLSSDLDEPDPQIGDISGSGIDVQLEGDVKEVAENEGDAEDWEDELEVMTSGGGKIHDWKALRDQIQGDLKKHLKTLPLSQLNQLRILLSFATLRLKGVSQINASLEIARQWHDGKGTYFAHSTANLHLRRAGLHLQRIPLPRPLPYPAHSYSRGPGDEPPSTTMSNFLELYEPLDIIGNGSFGIIRKVRRKTDGTIFARKELNFERMSERDRKQIVAEVNILKDLDHEHIVRYHDRHVDREAGILYILMEYCGGGDLSSIIKQAQKHNRLVPEDTIWHYFMQILLALQHCHHPPNQGSDDRRPQILHRDLKPDNVFLDDSNNVKLGDFGLSKALAQASFANTYVGTPYYMSPELMQEKAYDSKSDIWSLGCLIYELCALKPPFHEAKTHAELSIFIRNGRIPPLPRGYSQALSSVIKAMLNLNPAMRPSATQLLQHERLVLISKVVEAEKMLATVKSHKSAVVAKERDLSAREAALADREARLTTLIAEKDAEILRLHRLMSTAESQVDVRIREAIGKREEELRLAVIKREQEVAAAMARREEEIMNAVRQREREIFDAWSAREGQIRSEANSAVEERMKQITAREAELEAEQTRLDAVQKDLEVKLSALSNQEAQGRKEKTPLDEMKHLLAPLVQITEEHSKIREKRQSRDWTSVETPISRNSARPSECMPSAMKGVILTQTGQPLATPTPTELASLFVNSPKVGLDFAKIFDFDSEAEDDGQPEEEILPPSPSKRERHSSESSHGSSSTTREPSPVSTIVPPTRLRKPSIRTSCRPPLRKTCTLPTSSSDLTEVNFLSAGSVVVVAAKSTSSIKTDHEVSSSKPAPTVISPAAEYDLSDEENLPSPFLKRVERERVGAFKAGTGRPKRPSTNNLLRAVAAANAASARPGSASKGSIKYPSSAVGRTSAVGSRKAAEEGAKALSRS</sequence>
<comment type="catalytic activity">
    <reaction evidence="7">
        <text>L-threonyl-[protein] + ATP = O-phospho-L-threonyl-[protein] + ADP + H(+)</text>
        <dbReference type="Rhea" id="RHEA:46608"/>
        <dbReference type="Rhea" id="RHEA-COMP:11060"/>
        <dbReference type="Rhea" id="RHEA-COMP:11605"/>
        <dbReference type="ChEBI" id="CHEBI:15378"/>
        <dbReference type="ChEBI" id="CHEBI:30013"/>
        <dbReference type="ChEBI" id="CHEBI:30616"/>
        <dbReference type="ChEBI" id="CHEBI:61977"/>
        <dbReference type="ChEBI" id="CHEBI:456216"/>
        <dbReference type="EC" id="2.7.11.1"/>
    </reaction>
</comment>
<evidence type="ECO:0000256" key="6">
    <source>
        <dbReference type="ARBA" id="ARBA00022840"/>
    </source>
</evidence>
<evidence type="ECO:0000256" key="9">
    <source>
        <dbReference type="PROSITE-ProRule" id="PRU10141"/>
    </source>
</evidence>
<comment type="catalytic activity">
    <reaction evidence="8">
        <text>L-seryl-[protein] + ATP = O-phospho-L-seryl-[protein] + ADP + H(+)</text>
        <dbReference type="Rhea" id="RHEA:17989"/>
        <dbReference type="Rhea" id="RHEA-COMP:9863"/>
        <dbReference type="Rhea" id="RHEA-COMP:11604"/>
        <dbReference type="ChEBI" id="CHEBI:15378"/>
        <dbReference type="ChEBI" id="CHEBI:29999"/>
        <dbReference type="ChEBI" id="CHEBI:30616"/>
        <dbReference type="ChEBI" id="CHEBI:83421"/>
        <dbReference type="ChEBI" id="CHEBI:456216"/>
        <dbReference type="EC" id="2.7.11.1"/>
    </reaction>
</comment>
<evidence type="ECO:0000259" key="12">
    <source>
        <dbReference type="PROSITE" id="PS50011"/>
    </source>
</evidence>
<dbReference type="Proteomes" id="UP000054217">
    <property type="component" value="Unassembled WGS sequence"/>
</dbReference>
<dbReference type="Gene3D" id="1.10.510.10">
    <property type="entry name" value="Transferase(Phosphotransferase) domain 1"/>
    <property type="match status" value="1"/>
</dbReference>
<dbReference type="Pfam" id="PF00069">
    <property type="entry name" value="Pkinase"/>
    <property type="match status" value="1"/>
</dbReference>